<feature type="signal peptide" evidence="2">
    <location>
        <begin position="1"/>
        <end position="28"/>
    </location>
</feature>
<gene>
    <name evidence="3" type="ORF">A2797_01510</name>
</gene>
<feature type="transmembrane region" description="Helical" evidence="1">
    <location>
        <begin position="52"/>
        <end position="77"/>
    </location>
</feature>
<evidence type="ECO:0000256" key="2">
    <source>
        <dbReference type="SAM" id="SignalP"/>
    </source>
</evidence>
<dbReference type="InterPro" id="IPR043993">
    <property type="entry name" value="T4SS_pilin"/>
</dbReference>
<accession>A0A1F4VCI0</accession>
<dbReference type="EMBL" id="MEVC01000018">
    <property type="protein sequence ID" value="OGC54728.1"/>
    <property type="molecule type" value="Genomic_DNA"/>
</dbReference>
<evidence type="ECO:0000313" key="4">
    <source>
        <dbReference type="Proteomes" id="UP000179005"/>
    </source>
</evidence>
<keyword evidence="1" id="KW-1133">Transmembrane helix</keyword>
<name>A0A1F4VCI0_UNCKA</name>
<evidence type="ECO:0000313" key="3">
    <source>
        <dbReference type="EMBL" id="OGC54728.1"/>
    </source>
</evidence>
<dbReference type="AlphaFoldDB" id="A0A1F4VCI0"/>
<feature type="chain" id="PRO_5009514964" description="DUF4190 domain-containing protein" evidence="2">
    <location>
        <begin position="29"/>
        <end position="130"/>
    </location>
</feature>
<evidence type="ECO:0008006" key="5">
    <source>
        <dbReference type="Google" id="ProtNLM"/>
    </source>
</evidence>
<proteinExistence type="predicted"/>
<dbReference type="Proteomes" id="UP000179005">
    <property type="component" value="Unassembled WGS sequence"/>
</dbReference>
<protein>
    <recommendedName>
        <fullName evidence="5">DUF4190 domain-containing protein</fullName>
    </recommendedName>
</protein>
<dbReference type="Pfam" id="PF18895">
    <property type="entry name" value="T4SS_pilin"/>
    <property type="match status" value="1"/>
</dbReference>
<sequence>MYKKVLNKIEAAIAAGSALAFSALPVFAAAECDKTKELCPPIPQTVAGFFGLVVNGLTAVAGTIALLYLVIGGIRYIMSGGDKVAVEGAREQITSAIVGLIIVFGAWFIITVIGSLLGIDTILKPVDSGS</sequence>
<evidence type="ECO:0000256" key="1">
    <source>
        <dbReference type="SAM" id="Phobius"/>
    </source>
</evidence>
<keyword evidence="1" id="KW-0472">Membrane</keyword>
<keyword evidence="2" id="KW-0732">Signal</keyword>
<keyword evidence="1" id="KW-0812">Transmembrane</keyword>
<dbReference type="STRING" id="1802619.A2797_01510"/>
<reference evidence="3 4" key="1">
    <citation type="journal article" date="2016" name="Nat. Commun.">
        <title>Thousands of microbial genomes shed light on interconnected biogeochemical processes in an aquifer system.</title>
        <authorList>
            <person name="Anantharaman K."/>
            <person name="Brown C.T."/>
            <person name="Hug L.A."/>
            <person name="Sharon I."/>
            <person name="Castelle C.J."/>
            <person name="Probst A.J."/>
            <person name="Thomas B.C."/>
            <person name="Singh A."/>
            <person name="Wilkins M.J."/>
            <person name="Karaoz U."/>
            <person name="Brodie E.L."/>
            <person name="Williams K.H."/>
            <person name="Hubbard S.S."/>
            <person name="Banfield J.F."/>
        </authorList>
    </citation>
    <scope>NUCLEOTIDE SEQUENCE [LARGE SCALE GENOMIC DNA]</scope>
</reference>
<feature type="transmembrane region" description="Helical" evidence="1">
    <location>
        <begin position="97"/>
        <end position="119"/>
    </location>
</feature>
<comment type="caution">
    <text evidence="3">The sequence shown here is derived from an EMBL/GenBank/DDBJ whole genome shotgun (WGS) entry which is preliminary data.</text>
</comment>
<organism evidence="3 4">
    <name type="scientific">candidate division WWE3 bacterium RIFCSPHIGHO2_01_FULL_48_15</name>
    <dbReference type="NCBI Taxonomy" id="1802619"/>
    <lineage>
        <taxon>Bacteria</taxon>
        <taxon>Katanobacteria</taxon>
    </lineage>
</organism>